<keyword evidence="2" id="KW-1185">Reference proteome</keyword>
<dbReference type="Gene3D" id="1.20.120.330">
    <property type="entry name" value="Nucleotidyltransferases domain 2"/>
    <property type="match status" value="1"/>
</dbReference>
<dbReference type="NCBIfam" id="NF008234">
    <property type="entry name" value="PRK11001.1"/>
    <property type="match status" value="1"/>
</dbReference>
<dbReference type="EMBL" id="JBEQCT010000006">
    <property type="protein sequence ID" value="MFM2485890.1"/>
    <property type="molecule type" value="Genomic_DNA"/>
</dbReference>
<evidence type="ECO:0000313" key="1">
    <source>
        <dbReference type="EMBL" id="MFM2485890.1"/>
    </source>
</evidence>
<dbReference type="InterPro" id="IPR038026">
    <property type="entry name" value="MtlR-like_sf"/>
</dbReference>
<dbReference type="Pfam" id="PF05068">
    <property type="entry name" value="MtlR"/>
    <property type="match status" value="1"/>
</dbReference>
<dbReference type="PANTHER" id="PTHR37941">
    <property type="entry name" value="FUMARASE E-RELATED"/>
    <property type="match status" value="1"/>
</dbReference>
<dbReference type="InterPro" id="IPR007761">
    <property type="entry name" value="MtlR-like"/>
</dbReference>
<gene>
    <name evidence="1" type="ORF">ABUE30_12630</name>
</gene>
<comment type="caution">
    <text evidence="1">The sequence shown here is derived from an EMBL/GenBank/DDBJ whole genome shotgun (WGS) entry which is preliminary data.</text>
</comment>
<dbReference type="SUPFAM" id="SSF158668">
    <property type="entry name" value="MtlR-like"/>
    <property type="match status" value="1"/>
</dbReference>
<dbReference type="RefSeq" id="WP_408624153.1">
    <property type="nucleotide sequence ID" value="NZ_JBEQCT010000006.1"/>
</dbReference>
<dbReference type="PANTHER" id="PTHR37941:SF1">
    <property type="entry name" value="FUMARASE E-RELATED"/>
    <property type="match status" value="1"/>
</dbReference>
<proteinExistence type="predicted"/>
<protein>
    <submittedName>
        <fullName evidence="1">MltR family transcriptional regulator</fullName>
    </submittedName>
</protein>
<dbReference type="Proteomes" id="UP001629953">
    <property type="component" value="Unassembled WGS sequence"/>
</dbReference>
<reference evidence="1 2" key="1">
    <citation type="journal article" date="2013" name="Int. J. Syst. Evol. Microbiol.">
        <title>Celerinatantimonas yamalensis sp. nov., a cold-adapted diazotrophic bacterium from a cold permafrost brine.</title>
        <authorList>
            <person name="Shcherbakova V."/>
            <person name="Chuvilskaya N."/>
            <person name="Rivkina E."/>
            <person name="Demidov N."/>
            <person name="Uchaeva V."/>
            <person name="Suetin S."/>
            <person name="Suzina N."/>
            <person name="Gilichinsky D."/>
        </authorList>
    </citation>
    <scope>NUCLEOTIDE SEQUENCE [LARGE SCALE GENOMIC DNA]</scope>
    <source>
        <strain evidence="1 2">C7</strain>
    </source>
</reference>
<name>A0ABW9G9K0_9GAMM</name>
<evidence type="ECO:0000313" key="2">
    <source>
        <dbReference type="Proteomes" id="UP001629953"/>
    </source>
</evidence>
<accession>A0ABW9G9K0</accession>
<sequence>MSTWVDESDILEQLNQCNSIRGFLLQTHQLLERAVAHLIQRVLRKDDYAVKYAVGPLLSSEGPLGEMSVRLKLIYGLGIISQAVYQDIERLISLRNFLNNEAQEYQFTDGVIIKHIQQLHALSDISRSQLEMITHGHIQLDPTSLAISQERQGRVVRSIMTLAIAELCDLLNQDNSLLQPDN</sequence>
<organism evidence="1 2">
    <name type="scientific">Celerinatantimonas yamalensis</name>
    <dbReference type="NCBI Taxonomy" id="559956"/>
    <lineage>
        <taxon>Bacteria</taxon>
        <taxon>Pseudomonadati</taxon>
        <taxon>Pseudomonadota</taxon>
        <taxon>Gammaproteobacteria</taxon>
        <taxon>Celerinatantimonadaceae</taxon>
        <taxon>Celerinatantimonas</taxon>
    </lineage>
</organism>